<organism evidence="1 2">
    <name type="scientific">Pseudomonas syringae pv. japonica str. M301072</name>
    <dbReference type="NCBI Taxonomy" id="629262"/>
    <lineage>
        <taxon>Bacteria</taxon>
        <taxon>Pseudomonadati</taxon>
        <taxon>Pseudomonadota</taxon>
        <taxon>Gammaproteobacteria</taxon>
        <taxon>Pseudomonadales</taxon>
        <taxon>Pseudomonadaceae</taxon>
        <taxon>Pseudomonas</taxon>
        <taxon>Pseudomonas syringae</taxon>
    </lineage>
</organism>
<sequence>VAIDRIVARVPGGVANVQDIYGLAPLQEGILYHHLMAPGDDPYQRTVLFNFDNQERVQQFAAALQTVIAR</sequence>
<dbReference type="InterPro" id="IPR023213">
    <property type="entry name" value="CAT-like_dom_sf"/>
</dbReference>
<name>F3FXC5_PSESX</name>
<reference evidence="1 2" key="1">
    <citation type="journal article" date="2011" name="PLoS Pathog.">
        <title>Dynamic evolution of pathogenicity revealed by sequencing and comparative genomics of 19 Pseudomonas syringae isolates.</title>
        <authorList>
            <person name="Baltrus D.A."/>
            <person name="Nishimura M.T."/>
            <person name="Romanchuk A."/>
            <person name="Chang J.H."/>
            <person name="Mukhtar M.S."/>
            <person name="Cherkis K."/>
            <person name="Roach J."/>
            <person name="Grant S.R."/>
            <person name="Jones C.D."/>
            <person name="Dangl J.L."/>
        </authorList>
    </citation>
    <scope>NUCLEOTIDE SEQUENCE [LARGE SCALE GENOMIC DNA]</scope>
    <source>
        <strain evidence="2">M301072PT</strain>
    </source>
</reference>
<evidence type="ECO:0000313" key="2">
    <source>
        <dbReference type="Proteomes" id="UP000004471"/>
    </source>
</evidence>
<proteinExistence type="predicted"/>
<feature type="non-terminal residue" evidence="1">
    <location>
        <position position="70"/>
    </location>
</feature>
<evidence type="ECO:0000313" key="1">
    <source>
        <dbReference type="EMBL" id="EGH34867.1"/>
    </source>
</evidence>
<feature type="non-terminal residue" evidence="1">
    <location>
        <position position="1"/>
    </location>
</feature>
<dbReference type="Proteomes" id="UP000004471">
    <property type="component" value="Unassembled WGS sequence"/>
</dbReference>
<dbReference type="Gene3D" id="3.30.559.10">
    <property type="entry name" value="Chloramphenicol acetyltransferase-like domain"/>
    <property type="match status" value="1"/>
</dbReference>
<accession>F3FXC5</accession>
<gene>
    <name evidence="1" type="ORF">PSYJA_40195</name>
</gene>
<dbReference type="AlphaFoldDB" id="F3FXC5"/>
<dbReference type="EMBL" id="AEAH01002979">
    <property type="protein sequence ID" value="EGH34867.1"/>
    <property type="molecule type" value="Genomic_DNA"/>
</dbReference>
<protein>
    <submittedName>
        <fullName evidence="1">Amino acid adenylation</fullName>
    </submittedName>
</protein>
<dbReference type="SUPFAM" id="SSF52777">
    <property type="entry name" value="CoA-dependent acyltransferases"/>
    <property type="match status" value="1"/>
</dbReference>
<comment type="caution">
    <text evidence="1">The sequence shown here is derived from an EMBL/GenBank/DDBJ whole genome shotgun (WGS) entry which is preliminary data.</text>
</comment>